<sequence>MLQYGAKDRYAALECLAKLATIPYELVHPYRDEVLRKLLLVLDDRKCPRVPDDVKTNFATAGPKLSVKLKSVAKTDALFKNSPATLRPDPRSARDRVPTRLTHGPLEFPHQSIEGCHATSSVFPQLQLVKVNCPGCGAVLGPFTQQYHH</sequence>
<dbReference type="Proteomes" id="UP001163321">
    <property type="component" value="Chromosome 4"/>
</dbReference>
<comment type="caution">
    <text evidence="1">The sequence shown here is derived from an EMBL/GenBank/DDBJ whole genome shotgun (WGS) entry which is preliminary data.</text>
</comment>
<proteinExistence type="predicted"/>
<reference evidence="1 2" key="1">
    <citation type="journal article" date="2022" name="bioRxiv">
        <title>The genome of the oomycete Peronosclerospora sorghi, a cosmopolitan pathogen of maize and sorghum, is inflated with dispersed pseudogenes.</title>
        <authorList>
            <person name="Fletcher K."/>
            <person name="Martin F."/>
            <person name="Isakeit T."/>
            <person name="Cavanaugh K."/>
            <person name="Magill C."/>
            <person name="Michelmore R."/>
        </authorList>
    </citation>
    <scope>NUCLEOTIDE SEQUENCE [LARGE SCALE GENOMIC DNA]</scope>
    <source>
        <strain evidence="1">P6</strain>
    </source>
</reference>
<evidence type="ECO:0000313" key="1">
    <source>
        <dbReference type="EMBL" id="KAI9912666.1"/>
    </source>
</evidence>
<organism evidence="1 2">
    <name type="scientific">Peronosclerospora sorghi</name>
    <dbReference type="NCBI Taxonomy" id="230839"/>
    <lineage>
        <taxon>Eukaryota</taxon>
        <taxon>Sar</taxon>
        <taxon>Stramenopiles</taxon>
        <taxon>Oomycota</taxon>
        <taxon>Peronosporomycetes</taxon>
        <taxon>Peronosporales</taxon>
        <taxon>Peronosporaceae</taxon>
        <taxon>Peronosclerospora</taxon>
    </lineage>
</organism>
<name>A0ACC0W4N1_9STRA</name>
<evidence type="ECO:0000313" key="2">
    <source>
        <dbReference type="Proteomes" id="UP001163321"/>
    </source>
</evidence>
<protein>
    <submittedName>
        <fullName evidence="1">Uncharacterized protein</fullName>
    </submittedName>
</protein>
<accession>A0ACC0W4N1</accession>
<keyword evidence="2" id="KW-1185">Reference proteome</keyword>
<dbReference type="EMBL" id="CM047583">
    <property type="protein sequence ID" value="KAI9912666.1"/>
    <property type="molecule type" value="Genomic_DNA"/>
</dbReference>
<gene>
    <name evidence="1" type="ORF">PsorP6_006654</name>
</gene>